<dbReference type="Pfam" id="PF21136">
    <property type="entry name" value="WHD_MUS81"/>
    <property type="match status" value="1"/>
</dbReference>
<sequence>MEEQRRLVACLENEELAVYMLKKWEEMAEQRPKGITENIEMTLSKAYFNLCASKTPIKTIKDFSHIKGVGKWILKLMQGFFETAPGSSGLEDLTKKSKKTKGTKRYMPQKNSVAYALLITLYRGTTNGNEFMHKQELIDAAEASGLSRVPIAPEKGKGKPGQFGSSSRDWYSGWACMKTLITKGLVVKSSCPAKYMLTQEGQEAARECLVRSGLPDTSENTENSEGSSDLNLVNIDSAEVETMSPVDLKRKKSTDIPLEYIEKFVLMGYPKERILKAFREIAEPSNRDISSLWPSVLCRLREDDVYGFPLKSQSAIEDCHTTPTTNETNDQVMGSSQEGVHRMKFSSAESAPNSITLRACSSSVMVSSHEGGDRLKSSTAESAPNSFTMRACSSSVQRSSSSDMEAGLSVSSLPPLSFGERFEDVYEIILILDDREQFATQGLRSKRMIENIRTQFKIQIQVRRLPVGDGIWIAHHKFLSNEYVLDFIVERKNIDDLRCSIRDNRYKDQKLRLLRCGLKKLIYLVEGDPNSSEAAESIKTACFTTEVLEGFDVQRTSGLSDTLKKYGHLTQAITQYYKSLIPEEHCKDTRVCPTFNQFIKRCQDLDKMTVSDVFAIQLMQVPQVTEEIAIAVLDLYPTLLSLARAYSLLEGDVAAQEDMLRKQSRNVVSAVASRNIFQLVWGN</sequence>
<keyword evidence="10 22" id="KW-0255">Endonuclease</keyword>
<evidence type="ECO:0000256" key="1">
    <source>
        <dbReference type="ARBA" id="ARBA00001913"/>
    </source>
</evidence>
<dbReference type="PANTHER" id="PTHR13451:SF0">
    <property type="entry name" value="CROSSOVER JUNCTION ENDONUCLEASE MUS81"/>
    <property type="match status" value="1"/>
</dbReference>
<dbReference type="EC" id="3.1.22.-" evidence="22"/>
<dbReference type="AlphaFoldDB" id="A0A8K0E600"/>
<evidence type="ECO:0000256" key="17">
    <source>
        <dbReference type="ARBA" id="ARBA00023172"/>
    </source>
</evidence>
<dbReference type="InterPro" id="IPR011335">
    <property type="entry name" value="Restrct_endonuc-II-like"/>
</dbReference>
<dbReference type="GO" id="GO:0048257">
    <property type="term" value="F:3'-flap endonuclease activity"/>
    <property type="evidence" value="ECO:0007669"/>
    <property type="project" value="TreeGrafter"/>
</dbReference>
<keyword evidence="25" id="KW-1185">Reference proteome</keyword>
<keyword evidence="9" id="KW-0677">Repeat</keyword>
<protein>
    <recommendedName>
        <fullName evidence="5 22">Crossover junction endonuclease MUS81</fullName>
        <ecNumber evidence="22">3.1.22.-</ecNumber>
    </recommendedName>
</protein>
<keyword evidence="13 22" id="KW-0378">Hydrolase</keyword>
<keyword evidence="15 22" id="KW-0460">Magnesium</keyword>
<evidence type="ECO:0000256" key="8">
    <source>
        <dbReference type="ARBA" id="ARBA00022723"/>
    </source>
</evidence>
<dbReference type="InterPro" id="IPR036388">
    <property type="entry name" value="WH-like_DNA-bd_sf"/>
</dbReference>
<evidence type="ECO:0000256" key="5">
    <source>
        <dbReference type="ARBA" id="ARBA00017114"/>
    </source>
</evidence>
<evidence type="ECO:0000259" key="23">
    <source>
        <dbReference type="SMART" id="SM00891"/>
    </source>
</evidence>
<dbReference type="GO" id="GO:0031573">
    <property type="term" value="P:mitotic intra-S DNA damage checkpoint signaling"/>
    <property type="evidence" value="ECO:0007669"/>
    <property type="project" value="TreeGrafter"/>
</dbReference>
<comment type="cofactor">
    <cofactor evidence="2 22">
        <name>Mg(2+)</name>
        <dbReference type="ChEBI" id="CHEBI:18420"/>
    </cofactor>
</comment>
<keyword evidence="14" id="KW-0106">Calcium</keyword>
<dbReference type="InterPro" id="IPR033309">
    <property type="entry name" value="Mus81"/>
</dbReference>
<dbReference type="GO" id="GO:0003677">
    <property type="term" value="F:DNA binding"/>
    <property type="evidence" value="ECO:0007669"/>
    <property type="project" value="UniProtKB-UniRule"/>
</dbReference>
<evidence type="ECO:0000256" key="10">
    <source>
        <dbReference type="ARBA" id="ARBA00022759"/>
    </source>
</evidence>
<dbReference type="EMBL" id="VOIH02000009">
    <property type="protein sequence ID" value="KAF3437452.1"/>
    <property type="molecule type" value="Genomic_DNA"/>
</dbReference>
<evidence type="ECO:0000256" key="7">
    <source>
        <dbReference type="ARBA" id="ARBA00022722"/>
    </source>
</evidence>
<keyword evidence="6" id="KW-0132">Cell division</keyword>
<dbReference type="CDD" id="cd21036">
    <property type="entry name" value="WH_MUS81"/>
    <property type="match status" value="1"/>
</dbReference>
<evidence type="ECO:0000256" key="9">
    <source>
        <dbReference type="ARBA" id="ARBA00022737"/>
    </source>
</evidence>
<evidence type="ECO:0000313" key="25">
    <source>
        <dbReference type="Proteomes" id="UP000796880"/>
    </source>
</evidence>
<comment type="cofactor">
    <cofactor evidence="1">
        <name>Ca(2+)</name>
        <dbReference type="ChEBI" id="CHEBI:29108"/>
    </cofactor>
</comment>
<dbReference type="InterPro" id="IPR042530">
    <property type="entry name" value="EME1/EME2_C"/>
</dbReference>
<evidence type="ECO:0000256" key="21">
    <source>
        <dbReference type="ARBA" id="ARBA00023306"/>
    </source>
</evidence>
<evidence type="ECO:0000256" key="3">
    <source>
        <dbReference type="ARBA" id="ARBA00004123"/>
    </source>
</evidence>
<evidence type="ECO:0000256" key="16">
    <source>
        <dbReference type="ARBA" id="ARBA00023125"/>
    </source>
</evidence>
<keyword evidence="19 22" id="KW-0539">Nucleus</keyword>
<name>A0A8K0E600_9ROSA</name>
<gene>
    <name evidence="24" type="ORF">FNV43_RR20205</name>
</gene>
<evidence type="ECO:0000256" key="22">
    <source>
        <dbReference type="RuleBase" id="RU369042"/>
    </source>
</evidence>
<keyword evidence="16" id="KW-0238">DNA-binding</keyword>
<evidence type="ECO:0000256" key="6">
    <source>
        <dbReference type="ARBA" id="ARBA00022618"/>
    </source>
</evidence>
<keyword evidence="7 22" id="KW-0540">Nuclease</keyword>
<dbReference type="FunFam" id="1.10.10.10:FF:000307">
    <property type="entry name" value="Crossover junction endonuclease MUS81"/>
    <property type="match status" value="1"/>
</dbReference>
<dbReference type="FunFam" id="1.10.150.670:FF:000003">
    <property type="entry name" value="Crossover junction endonuclease MUS81"/>
    <property type="match status" value="1"/>
</dbReference>
<feature type="domain" description="ERCC4" evidence="23">
    <location>
        <begin position="429"/>
        <end position="529"/>
    </location>
</feature>
<evidence type="ECO:0000256" key="18">
    <source>
        <dbReference type="ARBA" id="ARBA00023204"/>
    </source>
</evidence>
<dbReference type="GO" id="GO:0000712">
    <property type="term" value="P:resolution of meiotic recombination intermediates"/>
    <property type="evidence" value="ECO:0007669"/>
    <property type="project" value="TreeGrafter"/>
</dbReference>
<evidence type="ECO:0000256" key="12">
    <source>
        <dbReference type="ARBA" id="ARBA00022776"/>
    </source>
</evidence>
<dbReference type="CDD" id="cd20074">
    <property type="entry name" value="XPF_nuclease_Mus81"/>
    <property type="match status" value="1"/>
</dbReference>
<keyword evidence="17 22" id="KW-0233">DNA recombination</keyword>
<dbReference type="Gene3D" id="1.10.150.670">
    <property type="entry name" value="Crossover junction endonuclease EME1, DNA-binding domain"/>
    <property type="match status" value="1"/>
</dbReference>
<dbReference type="PANTHER" id="PTHR13451">
    <property type="entry name" value="CLASS II CROSSOVER JUNCTION ENDONUCLEASE MUS81"/>
    <property type="match status" value="1"/>
</dbReference>
<dbReference type="SMART" id="SM00891">
    <property type="entry name" value="ERCC4"/>
    <property type="match status" value="1"/>
</dbReference>
<evidence type="ECO:0000256" key="15">
    <source>
        <dbReference type="ARBA" id="ARBA00022842"/>
    </source>
</evidence>
<comment type="function">
    <text evidence="22">Interacts with EME1 to form a DNA structure-specific endonuclease with substrate preference for branched DNA structures with a 5'-end at the branch nick. Typical substrates include 3'-flap structures, D-loops, replication forks and nicked Holliday junctions. May be required in mitosis for the processing of stalled or collapsed replication fork intermediates. May be required in meiosis for the repair of meiosis-specific double strand breaks subsequent to single-end invasion (SEI).</text>
</comment>
<dbReference type="Gene3D" id="3.40.50.10130">
    <property type="match status" value="1"/>
</dbReference>
<comment type="subcellular location">
    <subcellularLocation>
        <location evidence="3 22">Nucleus</location>
    </subcellularLocation>
</comment>
<comment type="caution">
    <text evidence="24">The sequence shown here is derived from an EMBL/GenBank/DDBJ whole genome shotgun (WGS) entry which is preliminary data.</text>
</comment>
<evidence type="ECO:0000256" key="2">
    <source>
        <dbReference type="ARBA" id="ARBA00001946"/>
    </source>
</evidence>
<dbReference type="Pfam" id="PF02732">
    <property type="entry name" value="ERCC4"/>
    <property type="match status" value="1"/>
</dbReference>
<dbReference type="Proteomes" id="UP000796880">
    <property type="component" value="Unassembled WGS sequence"/>
</dbReference>
<keyword evidence="8 22" id="KW-0479">Metal-binding</keyword>
<evidence type="ECO:0000256" key="13">
    <source>
        <dbReference type="ARBA" id="ARBA00022801"/>
    </source>
</evidence>
<dbReference type="GO" id="GO:0000727">
    <property type="term" value="P:double-strand break repair via break-induced replication"/>
    <property type="evidence" value="ECO:0007669"/>
    <property type="project" value="UniProtKB-UniRule"/>
</dbReference>
<comment type="similarity">
    <text evidence="4 22">Belongs to the XPF family.</text>
</comment>
<dbReference type="OrthoDB" id="5963188at2759"/>
<evidence type="ECO:0000256" key="14">
    <source>
        <dbReference type="ARBA" id="ARBA00022837"/>
    </source>
</evidence>
<evidence type="ECO:0000256" key="4">
    <source>
        <dbReference type="ARBA" id="ARBA00010015"/>
    </source>
</evidence>
<proteinExistence type="inferred from homology"/>
<dbReference type="GO" id="GO:0046872">
    <property type="term" value="F:metal ion binding"/>
    <property type="evidence" value="ECO:0007669"/>
    <property type="project" value="UniProtKB-UniRule"/>
</dbReference>
<reference evidence="24" key="1">
    <citation type="submission" date="2020-03" db="EMBL/GenBank/DDBJ databases">
        <title>A high-quality chromosome-level genome assembly of a woody plant with both climbing and erect habits, Rhamnella rubrinervis.</title>
        <authorList>
            <person name="Lu Z."/>
            <person name="Yang Y."/>
            <person name="Zhu X."/>
            <person name="Sun Y."/>
        </authorList>
    </citation>
    <scope>NUCLEOTIDE SEQUENCE</scope>
    <source>
        <strain evidence="24">BYM</strain>
        <tissue evidence="24">Leaf</tissue>
    </source>
</reference>
<evidence type="ECO:0000313" key="24">
    <source>
        <dbReference type="EMBL" id="KAF3437452.1"/>
    </source>
</evidence>
<dbReference type="InterPro" id="IPR047416">
    <property type="entry name" value="XPF_nuclease_Mus81"/>
</dbReference>
<accession>A0A8K0E600</accession>
<keyword evidence="12" id="KW-0498">Mitosis</keyword>
<organism evidence="24 25">
    <name type="scientific">Rhamnella rubrinervis</name>
    <dbReference type="NCBI Taxonomy" id="2594499"/>
    <lineage>
        <taxon>Eukaryota</taxon>
        <taxon>Viridiplantae</taxon>
        <taxon>Streptophyta</taxon>
        <taxon>Embryophyta</taxon>
        <taxon>Tracheophyta</taxon>
        <taxon>Spermatophyta</taxon>
        <taxon>Magnoliopsida</taxon>
        <taxon>eudicotyledons</taxon>
        <taxon>Gunneridae</taxon>
        <taxon>Pentapetalae</taxon>
        <taxon>rosids</taxon>
        <taxon>fabids</taxon>
        <taxon>Rosales</taxon>
        <taxon>Rhamnaceae</taxon>
        <taxon>rhamnoid group</taxon>
        <taxon>Rhamneae</taxon>
        <taxon>Rhamnella</taxon>
    </lineage>
</organism>
<dbReference type="InterPro" id="IPR006166">
    <property type="entry name" value="ERCC4_domain"/>
</dbReference>
<keyword evidence="20" id="KW-0469">Meiosis</keyword>
<keyword evidence="11 22" id="KW-0227">DNA damage</keyword>
<dbReference type="InterPro" id="IPR047417">
    <property type="entry name" value="WHD_MUS81"/>
</dbReference>
<dbReference type="GO" id="GO:0005634">
    <property type="term" value="C:nucleus"/>
    <property type="evidence" value="ECO:0007669"/>
    <property type="project" value="UniProtKB-SubCell"/>
</dbReference>
<evidence type="ECO:0000256" key="19">
    <source>
        <dbReference type="ARBA" id="ARBA00023242"/>
    </source>
</evidence>
<dbReference type="SUPFAM" id="SSF52980">
    <property type="entry name" value="Restriction endonuclease-like"/>
    <property type="match status" value="1"/>
</dbReference>
<dbReference type="GO" id="GO:0008821">
    <property type="term" value="F:crossover junction DNA endonuclease activity"/>
    <property type="evidence" value="ECO:0007669"/>
    <property type="project" value="UniProtKB-UniRule"/>
</dbReference>
<comment type="subunit">
    <text evidence="22">Interacts with EME1.</text>
</comment>
<evidence type="ECO:0000256" key="11">
    <source>
        <dbReference type="ARBA" id="ARBA00022763"/>
    </source>
</evidence>
<dbReference type="GO" id="GO:0051301">
    <property type="term" value="P:cell division"/>
    <property type="evidence" value="ECO:0007669"/>
    <property type="project" value="UniProtKB-KW"/>
</dbReference>
<dbReference type="GO" id="GO:0006308">
    <property type="term" value="P:DNA catabolic process"/>
    <property type="evidence" value="ECO:0007669"/>
    <property type="project" value="UniProtKB-UniRule"/>
</dbReference>
<keyword evidence="21" id="KW-0131">Cell cycle</keyword>
<dbReference type="Gene3D" id="1.10.10.10">
    <property type="entry name" value="Winged helix-like DNA-binding domain superfamily/Winged helix DNA-binding domain"/>
    <property type="match status" value="1"/>
</dbReference>
<keyword evidence="18 22" id="KW-0234">DNA repair</keyword>
<dbReference type="FunFam" id="3.40.50.10130:FF:000005">
    <property type="entry name" value="crossover junction endonuclease MUS81 isoform X1"/>
    <property type="match status" value="1"/>
</dbReference>
<dbReference type="GO" id="GO:0048476">
    <property type="term" value="C:Holliday junction resolvase complex"/>
    <property type="evidence" value="ECO:0007669"/>
    <property type="project" value="UniProtKB-UniRule"/>
</dbReference>
<evidence type="ECO:0000256" key="20">
    <source>
        <dbReference type="ARBA" id="ARBA00023254"/>
    </source>
</evidence>